<evidence type="ECO:0000313" key="2">
    <source>
        <dbReference type="Proteomes" id="UP001465153"/>
    </source>
</evidence>
<gene>
    <name evidence="1" type="ORF">NBRC116591_12620</name>
</gene>
<dbReference type="EMBL" id="BAABWN010000003">
    <property type="protein sequence ID" value="GAA6167452.1"/>
    <property type="molecule type" value="Genomic_DNA"/>
</dbReference>
<dbReference type="PANTHER" id="PTHR31270">
    <property type="entry name" value="GLUTAMINYL-PEPTIDE CYCLOTRANSFERASE"/>
    <property type="match status" value="1"/>
</dbReference>
<proteinExistence type="predicted"/>
<dbReference type="Proteomes" id="UP001465153">
    <property type="component" value="Unassembled WGS sequence"/>
</dbReference>
<name>A0ABQ0A718_9GAMM</name>
<dbReference type="InterPro" id="IPR007788">
    <property type="entry name" value="QCT"/>
</dbReference>
<dbReference type="PANTHER" id="PTHR31270:SF1">
    <property type="entry name" value="GLUTAMINYL-PEPTIDE CYCLOTRANSFERASE"/>
    <property type="match status" value="1"/>
</dbReference>
<comment type="caution">
    <text evidence="1">The sequence shown here is derived from an EMBL/GenBank/DDBJ whole genome shotgun (WGS) entry which is preliminary data.</text>
</comment>
<sequence>MNTGFLRVIGRITAVLIVGFWSMFSASLRADKPIDPTIADIPYQLIEQQNHDAGLFTQGMLVLDGWIYESSGRYGQSKLARYKESDSSQLVTQPLSRTIFAEGLAHFNNHFYLLTWRAGKAFVLDEYWSVKKTFSYQGEGWGLTHDGERLIMSDGSDTLQFRDADTFEVLSSIRVTGAGRTWDQLNELEYTDGIVWANRWQTSEIVAIDPQSGRVLGVIDLSALSKKHQQGWYSSDKVANGIAWSSERQAFWVTGKYWNKRYLIKPQIPSLVVSEAVDNL</sequence>
<reference evidence="1 2" key="1">
    <citation type="submission" date="2024-04" db="EMBL/GenBank/DDBJ databases">
        <title>Draft genome sequence of Sessilibacter corallicola NBRC 116591.</title>
        <authorList>
            <person name="Miyakawa T."/>
            <person name="Kusuya Y."/>
            <person name="Miura T."/>
        </authorList>
    </citation>
    <scope>NUCLEOTIDE SEQUENCE [LARGE SCALE GENOMIC DNA]</scope>
    <source>
        <strain evidence="1 2">KU-00831-HH</strain>
    </source>
</reference>
<organism evidence="1 2">
    <name type="scientific">Sessilibacter corallicola</name>
    <dbReference type="NCBI Taxonomy" id="2904075"/>
    <lineage>
        <taxon>Bacteria</taxon>
        <taxon>Pseudomonadati</taxon>
        <taxon>Pseudomonadota</taxon>
        <taxon>Gammaproteobacteria</taxon>
        <taxon>Cellvibrionales</taxon>
        <taxon>Cellvibrionaceae</taxon>
        <taxon>Sessilibacter</taxon>
    </lineage>
</organism>
<evidence type="ECO:0000313" key="1">
    <source>
        <dbReference type="EMBL" id="GAA6167452.1"/>
    </source>
</evidence>
<protein>
    <submittedName>
        <fullName evidence="1">Glutaminyl-peptide cyclotransferase</fullName>
    </submittedName>
</protein>
<dbReference type="SUPFAM" id="SSF50969">
    <property type="entry name" value="YVTN repeat-like/Quinoprotein amine dehydrogenase"/>
    <property type="match status" value="1"/>
</dbReference>
<dbReference type="InterPro" id="IPR011044">
    <property type="entry name" value="Quino_amine_DH_bsu"/>
</dbReference>
<keyword evidence="2" id="KW-1185">Reference proteome</keyword>
<dbReference type="RefSeq" id="WP_353302084.1">
    <property type="nucleotide sequence ID" value="NZ_BAABWN010000003.1"/>
</dbReference>
<accession>A0ABQ0A718</accession>
<dbReference type="Pfam" id="PF05096">
    <property type="entry name" value="Glu_cyclase_2"/>
    <property type="match status" value="1"/>
</dbReference>